<evidence type="ECO:0000313" key="1">
    <source>
        <dbReference type="EMBL" id="MBX31422.1"/>
    </source>
</evidence>
<keyword evidence="1" id="KW-0347">Helicase</keyword>
<keyword evidence="1" id="KW-0547">Nucleotide-binding</keyword>
<name>A0A2P2MMK0_RHIMU</name>
<accession>A0A2P2MMK0</accession>
<proteinExistence type="predicted"/>
<protein>
    <submittedName>
        <fullName evidence="1">DEAD-box ATP-dependent RNA helicase 7 isoform X2</fullName>
    </submittedName>
</protein>
<dbReference type="GO" id="GO:0004386">
    <property type="term" value="F:helicase activity"/>
    <property type="evidence" value="ECO:0007669"/>
    <property type="project" value="UniProtKB-KW"/>
</dbReference>
<reference evidence="1" key="1">
    <citation type="submission" date="2018-02" db="EMBL/GenBank/DDBJ databases">
        <title>Rhizophora mucronata_Transcriptome.</title>
        <authorList>
            <person name="Meera S.P."/>
            <person name="Sreeshan A."/>
            <person name="Augustine A."/>
        </authorList>
    </citation>
    <scope>NUCLEOTIDE SEQUENCE</scope>
    <source>
        <tissue evidence="1">Leaf</tissue>
    </source>
</reference>
<keyword evidence="1" id="KW-0067">ATP-binding</keyword>
<keyword evidence="1" id="KW-0378">Hydrolase</keyword>
<sequence>MLNLFLEK</sequence>
<dbReference type="EMBL" id="GGEC01050938">
    <property type="protein sequence ID" value="MBX31422.1"/>
    <property type="molecule type" value="Transcribed_RNA"/>
</dbReference>
<organism evidence="1">
    <name type="scientific">Rhizophora mucronata</name>
    <name type="common">Asiatic mangrove</name>
    <dbReference type="NCBI Taxonomy" id="61149"/>
    <lineage>
        <taxon>Eukaryota</taxon>
        <taxon>Viridiplantae</taxon>
        <taxon>Streptophyta</taxon>
        <taxon>Embryophyta</taxon>
        <taxon>Tracheophyta</taxon>
        <taxon>Spermatophyta</taxon>
        <taxon>Magnoliopsida</taxon>
        <taxon>eudicotyledons</taxon>
        <taxon>Gunneridae</taxon>
        <taxon>Pentapetalae</taxon>
        <taxon>rosids</taxon>
        <taxon>fabids</taxon>
        <taxon>Malpighiales</taxon>
        <taxon>Rhizophoraceae</taxon>
        <taxon>Rhizophora</taxon>
    </lineage>
</organism>